<evidence type="ECO:0000313" key="4">
    <source>
        <dbReference type="Proteomes" id="UP000001660"/>
    </source>
</evidence>
<dbReference type="KEGG" id="nde:NIDE1397"/>
<reference evidence="3 4" key="2">
    <citation type="journal article" date="2010" name="Proc. Natl. Acad. Sci. U.S.A.">
        <title>A Nitrospira metagenome illuminates the physiology and evolution of globally important nitrite-oxidizing bacteria.</title>
        <authorList>
            <person name="Lucker S."/>
            <person name="Wagner M."/>
            <person name="Maixner F."/>
            <person name="Pelletier E."/>
            <person name="Koch H."/>
            <person name="Vacherie B."/>
            <person name="Rattei T."/>
            <person name="Sinninghe Damste J."/>
            <person name="Spieck E."/>
            <person name="Le Paslier D."/>
            <person name="Daims H."/>
        </authorList>
    </citation>
    <scope>NUCLEOTIDE SEQUENCE [LARGE SCALE GENOMIC DNA]</scope>
</reference>
<evidence type="ECO:0008006" key="5">
    <source>
        <dbReference type="Google" id="ProtNLM"/>
    </source>
</evidence>
<dbReference type="Proteomes" id="UP000001660">
    <property type="component" value="Chromosome"/>
</dbReference>
<dbReference type="InterPro" id="IPR039498">
    <property type="entry name" value="NTP_transf_5"/>
</dbReference>
<evidence type="ECO:0000313" key="3">
    <source>
        <dbReference type="EMBL" id="CBK41147.1"/>
    </source>
</evidence>
<dbReference type="Pfam" id="PF14907">
    <property type="entry name" value="NTP_transf_5"/>
    <property type="match status" value="1"/>
</dbReference>
<dbReference type="STRING" id="330214.NIDE1397"/>
<sequence>MGQRPRSTVAQWNSSGLGGISRKGMTPAPGSALMHAEGRLLALCARTTVNEFIRVEVADLACDGIDWELVWKLSRTHGVAPLVYRNLVTICPAALPSSIHESFRRHNQANALLNSLLAKELVTLLEALAAKGVTAIPFKGVTLAQTAYGDLGLRECADIDLIVEQGAIPQARKVLWSQGYQLTSQDMGGGDESGEPYHFFQRRNGIVAVDLQWMMARRHFGFRLDRSVFWGRLKPVHLPTKSVMGLCPEDLLILLCVHGSKHAWEQLKWVCDVAELVRRRPALDWSRVLFQASEWRCRRFVLLGLAMAHSLFDTAVPRTILQEIEADADIPILVRKMPKQLLKNPRHGIDEDSADALYMTLKDSWFERWRLGVAFCRSEAEVLTRSLPWFRFQRRLRMLAICLKPFHRIVAKCLFSVRMREAVVRWLQSSG</sequence>
<reference evidence="2" key="1">
    <citation type="journal article" date="2008" name="Environ. Microbiol.">
        <title>Environmental genomics reveals a functional chlorite dismutase in the nitrite-oxidizing bacterium 'Candidatus Nitrospira defluvii'.</title>
        <authorList>
            <person name="Maixner F."/>
            <person name="Wagner M."/>
            <person name="Lucker S."/>
            <person name="Pelletier E."/>
            <person name="Schmitz-Esser S."/>
            <person name="Hace K."/>
            <person name="Spieck E."/>
            <person name="Konrat R."/>
            <person name="Le Paslier D."/>
            <person name="Daims H."/>
        </authorList>
    </citation>
    <scope>NUCLEOTIDE SEQUENCE</scope>
</reference>
<gene>
    <name evidence="3" type="ORF">NIDE1397</name>
</gene>
<dbReference type="EMBL" id="FP929003">
    <property type="protein sequence ID" value="CBK41147.1"/>
    <property type="molecule type" value="Genomic_DNA"/>
</dbReference>
<protein>
    <recommendedName>
        <fullName evidence="5">Nucleotidyltransferase family protein</fullName>
    </recommendedName>
</protein>
<feature type="compositionally biased region" description="Polar residues" evidence="1">
    <location>
        <begin position="1"/>
        <end position="15"/>
    </location>
</feature>
<feature type="region of interest" description="Disordered" evidence="1">
    <location>
        <begin position="1"/>
        <end position="22"/>
    </location>
</feature>
<organism evidence="2">
    <name type="scientific">Nitrospira defluvii</name>
    <dbReference type="NCBI Taxonomy" id="330214"/>
    <lineage>
        <taxon>Bacteria</taxon>
        <taxon>Pseudomonadati</taxon>
        <taxon>Nitrospirota</taxon>
        <taxon>Nitrospiria</taxon>
        <taxon>Nitrospirales</taxon>
        <taxon>Nitrospiraceae</taxon>
        <taxon>Nitrospira</taxon>
    </lineage>
</organism>
<dbReference type="OrthoDB" id="9773927at2"/>
<dbReference type="EMBL" id="EU559167">
    <property type="protein sequence ID" value="ACE75554.1"/>
    <property type="molecule type" value="Genomic_DNA"/>
</dbReference>
<reference evidence="3" key="3">
    <citation type="submission" date="2010-03" db="EMBL/GenBank/DDBJ databases">
        <authorList>
            <person name="Genoscope - CEA"/>
        </authorList>
    </citation>
    <scope>NUCLEOTIDE SEQUENCE</scope>
</reference>
<keyword evidence="4" id="KW-1185">Reference proteome</keyword>
<dbReference type="eggNOG" id="COG1216">
    <property type="taxonomic scope" value="Bacteria"/>
</dbReference>
<dbReference type="AlphaFoldDB" id="B3U4I7"/>
<evidence type="ECO:0000256" key="1">
    <source>
        <dbReference type="SAM" id="MobiDB-lite"/>
    </source>
</evidence>
<proteinExistence type="predicted"/>
<evidence type="ECO:0000313" key="2">
    <source>
        <dbReference type="EMBL" id="ACE75554.1"/>
    </source>
</evidence>
<accession>B3U4I7</accession>
<name>B3U4I7_9BACT</name>
<dbReference type="HOGENOM" id="CLU_036186_0_0_0"/>